<feature type="compositionally biased region" description="Low complexity" evidence="2">
    <location>
        <begin position="1"/>
        <end position="25"/>
    </location>
</feature>
<gene>
    <name evidence="3" type="ORF">DUNSADRAFT_16068</name>
</gene>
<protein>
    <recommendedName>
        <fullName evidence="5">Plastid division regulator MinE</fullName>
    </recommendedName>
</protein>
<evidence type="ECO:0000313" key="3">
    <source>
        <dbReference type="EMBL" id="KAF5829444.1"/>
    </source>
</evidence>
<evidence type="ECO:0008006" key="5">
    <source>
        <dbReference type="Google" id="ProtNLM"/>
    </source>
</evidence>
<dbReference type="Pfam" id="PF03776">
    <property type="entry name" value="MinE"/>
    <property type="match status" value="1"/>
</dbReference>
<comment type="caution">
    <text evidence="3">The sequence shown here is derived from an EMBL/GenBank/DDBJ whole genome shotgun (WGS) entry which is preliminary data.</text>
</comment>
<reference evidence="3" key="1">
    <citation type="submission" date="2017-08" db="EMBL/GenBank/DDBJ databases">
        <authorList>
            <person name="Polle J.E."/>
            <person name="Barry K."/>
            <person name="Cushman J."/>
            <person name="Schmutz J."/>
            <person name="Tran D."/>
            <person name="Hathwaick L.T."/>
            <person name="Yim W.C."/>
            <person name="Jenkins J."/>
            <person name="Mckie-Krisberg Z.M."/>
            <person name="Prochnik S."/>
            <person name="Lindquist E."/>
            <person name="Dockter R.B."/>
            <person name="Adam C."/>
            <person name="Molina H."/>
            <person name="Bunkerborg J."/>
            <person name="Jin E."/>
            <person name="Buchheim M."/>
            <person name="Magnuson J."/>
        </authorList>
    </citation>
    <scope>NUCLEOTIDE SEQUENCE</scope>
    <source>
        <strain evidence="3">CCAP 19/18</strain>
    </source>
</reference>
<dbReference type="InterPro" id="IPR036707">
    <property type="entry name" value="MinE_sf"/>
</dbReference>
<sequence>MDLMSSHSLRRASSSMASSTATSTTWNPCSAYRPLSMPQQEGRRVCVAASQRGSNSSGNRSLQVQQRAPNRDVSDGDAAVLKSMVASQFQYQVRKNRKNAEPKNPVSDFVHKLNVAWRIFFPEQPKQLSAKEEVKKRLRMVLVADRCGMSPASLSEMKNTIIKALQDYVDIEGEEGIEVSISTEPGLGTVYSVNIPIRRVKAETRFAEDMGDAEHDGVTLEWDPMDRDANPSSRFPQGC</sequence>
<dbReference type="Proteomes" id="UP000815325">
    <property type="component" value="Unassembled WGS sequence"/>
</dbReference>
<feature type="compositionally biased region" description="Basic and acidic residues" evidence="2">
    <location>
        <begin position="215"/>
        <end position="229"/>
    </location>
</feature>
<keyword evidence="4" id="KW-1185">Reference proteome</keyword>
<feature type="region of interest" description="Disordered" evidence="2">
    <location>
        <begin position="1"/>
        <end position="75"/>
    </location>
</feature>
<dbReference type="Gene3D" id="3.30.1070.10">
    <property type="entry name" value="Cell division topological specificity factor MinE"/>
    <property type="match status" value="1"/>
</dbReference>
<organism evidence="3 4">
    <name type="scientific">Dunaliella salina</name>
    <name type="common">Green alga</name>
    <name type="synonym">Protococcus salinus</name>
    <dbReference type="NCBI Taxonomy" id="3046"/>
    <lineage>
        <taxon>Eukaryota</taxon>
        <taxon>Viridiplantae</taxon>
        <taxon>Chlorophyta</taxon>
        <taxon>core chlorophytes</taxon>
        <taxon>Chlorophyceae</taxon>
        <taxon>CS clade</taxon>
        <taxon>Chlamydomonadales</taxon>
        <taxon>Dunaliellaceae</taxon>
        <taxon>Dunaliella</taxon>
    </lineage>
</organism>
<name>A0ABQ7G4F0_DUNSA</name>
<comment type="similarity">
    <text evidence="1">Belongs to the MinE family.</text>
</comment>
<proteinExistence type="inferred from homology"/>
<evidence type="ECO:0000256" key="2">
    <source>
        <dbReference type="SAM" id="MobiDB-lite"/>
    </source>
</evidence>
<feature type="compositionally biased region" description="Low complexity" evidence="2">
    <location>
        <begin position="48"/>
        <end position="63"/>
    </location>
</feature>
<feature type="compositionally biased region" description="Polar residues" evidence="2">
    <location>
        <begin position="230"/>
        <end position="239"/>
    </location>
</feature>
<feature type="region of interest" description="Disordered" evidence="2">
    <location>
        <begin position="215"/>
        <end position="239"/>
    </location>
</feature>
<evidence type="ECO:0000256" key="1">
    <source>
        <dbReference type="ARBA" id="ARBA00008168"/>
    </source>
</evidence>
<evidence type="ECO:0000313" key="4">
    <source>
        <dbReference type="Proteomes" id="UP000815325"/>
    </source>
</evidence>
<dbReference type="EMBL" id="MU070159">
    <property type="protein sequence ID" value="KAF5829444.1"/>
    <property type="molecule type" value="Genomic_DNA"/>
</dbReference>
<dbReference type="InterPro" id="IPR005527">
    <property type="entry name" value="MinE"/>
</dbReference>
<accession>A0ABQ7G4F0</accession>